<accession>A0A9I9E951</accession>
<protein>
    <submittedName>
        <fullName evidence="1">Uncharacterized protein</fullName>
    </submittedName>
</protein>
<dbReference type="EnsemblPlants" id="MELO3C030494.2.1">
    <property type="protein sequence ID" value="MELO3C030494.2.1"/>
    <property type="gene ID" value="MELO3C030494.2"/>
</dbReference>
<reference evidence="1" key="1">
    <citation type="submission" date="2023-03" db="UniProtKB">
        <authorList>
            <consortium name="EnsemblPlants"/>
        </authorList>
    </citation>
    <scope>IDENTIFICATION</scope>
</reference>
<evidence type="ECO:0000313" key="1">
    <source>
        <dbReference type="EnsemblPlants" id="MELO3C030494.2.1"/>
    </source>
</evidence>
<dbReference type="AlphaFoldDB" id="A0A9I9E951"/>
<proteinExistence type="predicted"/>
<sequence>MTRVSSFTTSFPQSTVELQLQAKLDKVMQHIKEQTRNHEALVSEVEQI</sequence>
<name>A0A9I9E951_CUCME</name>
<organism evidence="1">
    <name type="scientific">Cucumis melo</name>
    <name type="common">Muskmelon</name>
    <dbReference type="NCBI Taxonomy" id="3656"/>
    <lineage>
        <taxon>Eukaryota</taxon>
        <taxon>Viridiplantae</taxon>
        <taxon>Streptophyta</taxon>
        <taxon>Embryophyta</taxon>
        <taxon>Tracheophyta</taxon>
        <taxon>Spermatophyta</taxon>
        <taxon>Magnoliopsida</taxon>
        <taxon>eudicotyledons</taxon>
        <taxon>Gunneridae</taxon>
        <taxon>Pentapetalae</taxon>
        <taxon>rosids</taxon>
        <taxon>fabids</taxon>
        <taxon>Cucurbitales</taxon>
        <taxon>Cucurbitaceae</taxon>
        <taxon>Benincaseae</taxon>
        <taxon>Cucumis</taxon>
    </lineage>
</organism>
<dbReference type="Gramene" id="MELO3C030494.2.1">
    <property type="protein sequence ID" value="MELO3C030494.2.1"/>
    <property type="gene ID" value="MELO3C030494.2"/>
</dbReference>